<keyword evidence="5" id="KW-1185">Reference proteome</keyword>
<dbReference type="AlphaFoldDB" id="A0A8S1KQ25"/>
<dbReference type="OrthoDB" id="301733at2759"/>
<comment type="caution">
    <text evidence="3">The sequence shown here is derived from an EMBL/GenBank/DDBJ whole genome shotgun (WGS) entry which is preliminary data.</text>
</comment>
<feature type="transmembrane region" description="Helical" evidence="2">
    <location>
        <begin position="167"/>
        <end position="189"/>
    </location>
</feature>
<gene>
    <name evidence="3" type="ORF">PSON_ATCC_30995.1.T0110213</name>
    <name evidence="4" type="ORF">PSON_ATCC_30995.1.T0110214</name>
</gene>
<feature type="region of interest" description="Disordered" evidence="1">
    <location>
        <begin position="1"/>
        <end position="21"/>
    </location>
</feature>
<evidence type="ECO:0000313" key="4">
    <source>
        <dbReference type="EMBL" id="CAD8057431.1"/>
    </source>
</evidence>
<dbReference type="EMBL" id="CAJJDN010000011">
    <property type="protein sequence ID" value="CAD8057429.1"/>
    <property type="molecule type" value="Genomic_DNA"/>
</dbReference>
<evidence type="ECO:0000256" key="1">
    <source>
        <dbReference type="SAM" id="MobiDB-lite"/>
    </source>
</evidence>
<accession>A0A8S1KQ25</accession>
<dbReference type="EMBL" id="CAJJDN010000011">
    <property type="protein sequence ID" value="CAD8057431.1"/>
    <property type="molecule type" value="Genomic_DNA"/>
</dbReference>
<proteinExistence type="predicted"/>
<reference evidence="3" key="1">
    <citation type="submission" date="2021-01" db="EMBL/GenBank/DDBJ databases">
        <authorList>
            <consortium name="Genoscope - CEA"/>
            <person name="William W."/>
        </authorList>
    </citation>
    <scope>NUCLEOTIDE SEQUENCE</scope>
</reference>
<keyword evidence="2" id="KW-0472">Membrane</keyword>
<name>A0A8S1KQ25_9CILI</name>
<dbReference type="Proteomes" id="UP000692954">
    <property type="component" value="Unassembled WGS sequence"/>
</dbReference>
<evidence type="ECO:0000313" key="3">
    <source>
        <dbReference type="EMBL" id="CAD8057429.1"/>
    </source>
</evidence>
<keyword evidence="2" id="KW-1133">Transmembrane helix</keyword>
<evidence type="ECO:0000313" key="5">
    <source>
        <dbReference type="Proteomes" id="UP000692954"/>
    </source>
</evidence>
<keyword evidence="2" id="KW-0812">Transmembrane</keyword>
<feature type="transmembrane region" description="Helical" evidence="2">
    <location>
        <begin position="201"/>
        <end position="226"/>
    </location>
</feature>
<protein>
    <recommendedName>
        <fullName evidence="6">RING-CH-type domain-containing protein</fullName>
    </recommendedName>
</protein>
<evidence type="ECO:0008006" key="6">
    <source>
        <dbReference type="Google" id="ProtNLM"/>
    </source>
</evidence>
<evidence type="ECO:0000256" key="2">
    <source>
        <dbReference type="SAM" id="Phobius"/>
    </source>
</evidence>
<sequence length="256" mass="29564">MIQHPKTPQYSSSNQNQEMKSKQNIYSLKVEKSRNSLIEQPQDISMTLIKQKPSQNELSAFDTSIRQKISPNETKILLNNDQSNLIANNTEDAQLNVQLQGCLFCNEIDNVIPICRCSQAHLKCANNFLKSGPILEQLKCQKCHDFRQVNSQVSFDFNLWKSSKWQLLIEIIFLLLIFSIIGVLIFFTTILVQDSSANDRIIISCLVFSYTISFIVLLCIISKIVGHFKKIRFTIKQYDPLYCKINQTYINLMQEQ</sequence>
<organism evidence="3 5">
    <name type="scientific">Paramecium sonneborni</name>
    <dbReference type="NCBI Taxonomy" id="65129"/>
    <lineage>
        <taxon>Eukaryota</taxon>
        <taxon>Sar</taxon>
        <taxon>Alveolata</taxon>
        <taxon>Ciliophora</taxon>
        <taxon>Intramacronucleata</taxon>
        <taxon>Oligohymenophorea</taxon>
        <taxon>Peniculida</taxon>
        <taxon>Parameciidae</taxon>
        <taxon>Paramecium</taxon>
    </lineage>
</organism>